<dbReference type="AlphaFoldDB" id="A0A423VGN9"/>
<proteinExistence type="predicted"/>
<dbReference type="Proteomes" id="UP000285146">
    <property type="component" value="Unassembled WGS sequence"/>
</dbReference>
<organism evidence="1 2">
    <name type="scientific">Cytospora leucostoma</name>
    <dbReference type="NCBI Taxonomy" id="1230097"/>
    <lineage>
        <taxon>Eukaryota</taxon>
        <taxon>Fungi</taxon>
        <taxon>Dikarya</taxon>
        <taxon>Ascomycota</taxon>
        <taxon>Pezizomycotina</taxon>
        <taxon>Sordariomycetes</taxon>
        <taxon>Sordariomycetidae</taxon>
        <taxon>Diaporthales</taxon>
        <taxon>Cytosporaceae</taxon>
        <taxon>Cytospora</taxon>
    </lineage>
</organism>
<gene>
    <name evidence="1" type="ORF">VPNG_09799</name>
</gene>
<keyword evidence="2" id="KW-1185">Reference proteome</keyword>
<comment type="caution">
    <text evidence="1">The sequence shown here is derived from an EMBL/GenBank/DDBJ whole genome shotgun (WGS) entry which is preliminary data.</text>
</comment>
<evidence type="ECO:0000313" key="1">
    <source>
        <dbReference type="EMBL" id="ROV90121.1"/>
    </source>
</evidence>
<evidence type="ECO:0000313" key="2">
    <source>
        <dbReference type="Proteomes" id="UP000285146"/>
    </source>
</evidence>
<sequence length="144" mass="15886">MCKWKATLFRCAHFTLRITSPCVRGAGHPDCPGVEQLLVVFFRENDVPTTRNGDTHWNGDLAWCPHRCARLVRTGRHDKVACRSQTPGSGETDMEMLKEMYLLADYGEEVKEGDYDTGEEGGMGFGVFVAGLTVGMVGLSDRGV</sequence>
<dbReference type="EMBL" id="LKEB01000100">
    <property type="protein sequence ID" value="ROV90121.1"/>
    <property type="molecule type" value="Genomic_DNA"/>
</dbReference>
<protein>
    <submittedName>
        <fullName evidence="1">Uncharacterized protein</fullName>
    </submittedName>
</protein>
<name>A0A423VGN9_9PEZI</name>
<dbReference type="InParanoid" id="A0A423VGN9"/>
<accession>A0A423VGN9</accession>
<reference evidence="1 2" key="1">
    <citation type="submission" date="2015-09" db="EMBL/GenBank/DDBJ databases">
        <title>Host preference determinants of Valsa canker pathogens revealed by comparative genomics.</title>
        <authorList>
            <person name="Yin Z."/>
            <person name="Huang L."/>
        </authorList>
    </citation>
    <scope>NUCLEOTIDE SEQUENCE [LARGE SCALE GENOMIC DNA]</scope>
    <source>
        <strain evidence="1 2">SXYLt</strain>
    </source>
</reference>
<dbReference type="OrthoDB" id="10356377at2759"/>